<gene>
    <name evidence="4" type="ORF">LOD99_12344</name>
</gene>
<evidence type="ECO:0000256" key="1">
    <source>
        <dbReference type="ARBA" id="ARBA00022737"/>
    </source>
</evidence>
<feature type="repeat" description="NHL" evidence="2">
    <location>
        <begin position="157"/>
        <end position="188"/>
    </location>
</feature>
<dbReference type="GO" id="GO:0043161">
    <property type="term" value="P:proteasome-mediated ubiquitin-dependent protein catabolic process"/>
    <property type="evidence" value="ECO:0007669"/>
    <property type="project" value="TreeGrafter"/>
</dbReference>
<name>A0AAV7JFE9_9METZ</name>
<accession>A0AAV7JFE9</accession>
<dbReference type="Gene3D" id="2.120.10.30">
    <property type="entry name" value="TolB, C-terminal domain"/>
    <property type="match status" value="2"/>
</dbReference>
<protein>
    <submittedName>
        <fullName evidence="4">Cell surface protein</fullName>
    </submittedName>
</protein>
<dbReference type="InterPro" id="IPR001258">
    <property type="entry name" value="NHL_repeat"/>
</dbReference>
<dbReference type="Pfam" id="PF01436">
    <property type="entry name" value="NHL"/>
    <property type="match status" value="2"/>
</dbReference>
<keyword evidence="1" id="KW-0677">Repeat</keyword>
<dbReference type="SUPFAM" id="SSF101898">
    <property type="entry name" value="NHL repeat"/>
    <property type="match status" value="1"/>
</dbReference>
<dbReference type="PANTHER" id="PTHR24104:SF25">
    <property type="entry name" value="PROTEIN LIN-41"/>
    <property type="match status" value="1"/>
</dbReference>
<dbReference type="GO" id="GO:0000209">
    <property type="term" value="P:protein polyubiquitination"/>
    <property type="evidence" value="ECO:0007669"/>
    <property type="project" value="TreeGrafter"/>
</dbReference>
<dbReference type="EMBL" id="JAKMXF010000343">
    <property type="protein sequence ID" value="KAI6647348.1"/>
    <property type="molecule type" value="Genomic_DNA"/>
</dbReference>
<comment type="caution">
    <text evidence="4">The sequence shown here is derived from an EMBL/GenBank/DDBJ whole genome shotgun (WGS) entry which is preliminary data.</text>
</comment>
<dbReference type="CDD" id="cd05819">
    <property type="entry name" value="NHL"/>
    <property type="match status" value="1"/>
</dbReference>
<dbReference type="Proteomes" id="UP001165289">
    <property type="component" value="Unassembled WGS sequence"/>
</dbReference>
<dbReference type="PANTHER" id="PTHR24104">
    <property type="entry name" value="E3 UBIQUITIN-PROTEIN LIGASE NHLRC1-RELATED"/>
    <property type="match status" value="1"/>
</dbReference>
<keyword evidence="5" id="KW-1185">Reference proteome</keyword>
<proteinExistence type="predicted"/>
<reference evidence="4 5" key="1">
    <citation type="journal article" date="2023" name="BMC Biol.">
        <title>The compact genome of the sponge Oopsacas minuta (Hexactinellida) is lacking key metazoan core genes.</title>
        <authorList>
            <person name="Santini S."/>
            <person name="Schenkelaars Q."/>
            <person name="Jourda C."/>
            <person name="Duchesne M."/>
            <person name="Belahbib H."/>
            <person name="Rocher C."/>
            <person name="Selva M."/>
            <person name="Riesgo A."/>
            <person name="Vervoort M."/>
            <person name="Leys S.P."/>
            <person name="Kodjabachian L."/>
            <person name="Le Bivic A."/>
            <person name="Borchiellini C."/>
            <person name="Claverie J.M."/>
            <person name="Renard E."/>
        </authorList>
    </citation>
    <scope>NUCLEOTIDE SEQUENCE [LARGE SCALE GENOMIC DNA]</scope>
    <source>
        <strain evidence="4">SPO-2</strain>
    </source>
</reference>
<dbReference type="GO" id="GO:0061630">
    <property type="term" value="F:ubiquitin protein ligase activity"/>
    <property type="evidence" value="ECO:0007669"/>
    <property type="project" value="TreeGrafter"/>
</dbReference>
<dbReference type="PROSITE" id="PS51125">
    <property type="entry name" value="NHL"/>
    <property type="match status" value="3"/>
</dbReference>
<sequence>MANVDQEDNFLSQLVRVRREIQDKVTRTHKELQEKEADLLAELERLEDEYTGGGISKQITNLAITKDNLVSALRGNEENETLKACTSPIDARIIELENKIKKSNYLYKTVELEWDVKFEIKLSITDNTQLNPEKHTQTQPIITFGNHRIAGYSPSAFCYPQGIAINPTTKCIYIGDEGNNRVQVFDESFVFLSEFSEKMDQPAGICVKQNVVYVIQHSSNRLNVYSTEGKLIQSIGGRGKKKMKFDKPKGLAVSPTMDMIYIADFDNNRVQCLNLNLTFNSCIDNIYGARDIVLTSGEIVVLSCRNPCVAFYSYSHQLIREIIPWGKGTSVTLPHFFILDRSFNILISDYRSHCICVFSNGGDFIHGIGREGREMGEFIKPRGIALDFEGRIIVVSQNPNHCIQIFLYQN</sequence>
<dbReference type="InterPro" id="IPR050952">
    <property type="entry name" value="TRIM-NHL_E3_ligases"/>
</dbReference>
<evidence type="ECO:0000313" key="4">
    <source>
        <dbReference type="EMBL" id="KAI6647348.1"/>
    </source>
</evidence>
<dbReference type="GO" id="GO:0008270">
    <property type="term" value="F:zinc ion binding"/>
    <property type="evidence" value="ECO:0007669"/>
    <property type="project" value="UniProtKB-KW"/>
</dbReference>
<dbReference type="AlphaFoldDB" id="A0AAV7JFE9"/>
<feature type="coiled-coil region" evidence="3">
    <location>
        <begin position="18"/>
        <end position="49"/>
    </location>
</feature>
<keyword evidence="3" id="KW-0175">Coiled coil</keyword>
<evidence type="ECO:0000256" key="2">
    <source>
        <dbReference type="PROSITE-ProRule" id="PRU00504"/>
    </source>
</evidence>
<evidence type="ECO:0000256" key="3">
    <source>
        <dbReference type="SAM" id="Coils"/>
    </source>
</evidence>
<dbReference type="InterPro" id="IPR011042">
    <property type="entry name" value="6-blade_b-propeller_TolB-like"/>
</dbReference>
<feature type="repeat" description="NHL" evidence="2">
    <location>
        <begin position="368"/>
        <end position="409"/>
    </location>
</feature>
<organism evidence="4 5">
    <name type="scientific">Oopsacas minuta</name>
    <dbReference type="NCBI Taxonomy" id="111878"/>
    <lineage>
        <taxon>Eukaryota</taxon>
        <taxon>Metazoa</taxon>
        <taxon>Porifera</taxon>
        <taxon>Hexactinellida</taxon>
        <taxon>Hexasterophora</taxon>
        <taxon>Lyssacinosida</taxon>
        <taxon>Leucopsacidae</taxon>
        <taxon>Oopsacas</taxon>
    </lineage>
</organism>
<evidence type="ECO:0000313" key="5">
    <source>
        <dbReference type="Proteomes" id="UP001165289"/>
    </source>
</evidence>
<feature type="repeat" description="NHL" evidence="2">
    <location>
        <begin position="232"/>
        <end position="276"/>
    </location>
</feature>